<dbReference type="EMBL" id="GG666664">
    <property type="protein sequence ID" value="EEN44954.1"/>
    <property type="molecule type" value="Genomic_DNA"/>
</dbReference>
<reference evidence="2" key="1">
    <citation type="journal article" date="2008" name="Nature">
        <title>The amphioxus genome and the evolution of the chordate karyotype.</title>
        <authorList>
            <consortium name="US DOE Joint Genome Institute (JGI-PGF)"/>
            <person name="Putnam N.H."/>
            <person name="Butts T."/>
            <person name="Ferrier D.E.K."/>
            <person name="Furlong R.F."/>
            <person name="Hellsten U."/>
            <person name="Kawashima T."/>
            <person name="Robinson-Rechavi M."/>
            <person name="Shoguchi E."/>
            <person name="Terry A."/>
            <person name="Yu J.-K."/>
            <person name="Benito-Gutierrez E.L."/>
            <person name="Dubchak I."/>
            <person name="Garcia-Fernandez J."/>
            <person name="Gibson-Brown J.J."/>
            <person name="Grigoriev I.V."/>
            <person name="Horton A.C."/>
            <person name="de Jong P.J."/>
            <person name="Jurka J."/>
            <person name="Kapitonov V.V."/>
            <person name="Kohara Y."/>
            <person name="Kuroki Y."/>
            <person name="Lindquist E."/>
            <person name="Lucas S."/>
            <person name="Osoegawa K."/>
            <person name="Pennacchio L.A."/>
            <person name="Salamov A.A."/>
            <person name="Satou Y."/>
            <person name="Sauka-Spengler T."/>
            <person name="Schmutz J."/>
            <person name="Shin-I T."/>
            <person name="Toyoda A."/>
            <person name="Bronner-Fraser M."/>
            <person name="Fujiyama A."/>
            <person name="Holland L.Z."/>
            <person name="Holland P.W.H."/>
            <person name="Satoh N."/>
            <person name="Rokhsar D.S."/>
        </authorList>
    </citation>
    <scope>NUCLEOTIDE SEQUENCE [LARGE SCALE GENOMIC DNA]</scope>
    <source>
        <strain evidence="2">S238N-H82</strain>
        <tissue evidence="2">Testes</tissue>
    </source>
</reference>
<gene>
    <name evidence="2" type="ORF">BRAFLDRAFT_89133</name>
</gene>
<feature type="region of interest" description="Disordered" evidence="1">
    <location>
        <begin position="123"/>
        <end position="171"/>
    </location>
</feature>
<feature type="region of interest" description="Disordered" evidence="1">
    <location>
        <begin position="31"/>
        <end position="103"/>
    </location>
</feature>
<protein>
    <submittedName>
        <fullName evidence="2">Uncharacterized protein</fullName>
    </submittedName>
</protein>
<proteinExistence type="predicted"/>
<feature type="compositionally biased region" description="Polar residues" evidence="1">
    <location>
        <begin position="140"/>
        <end position="155"/>
    </location>
</feature>
<sequence length="171" mass="18934">MAEKSPSKDIEYEYDSDATYLSEEWCDNKFTESDIGSPLHTSTPAHDNSDSYDPSGDLFGDPLENNTKSDNDSAAAVWDPSADMFPSLDDTGDDNQDNETARSIVIEPLEPRPSLLELRGARTQAEPLHLRRGTVMTEVPGQQTRDNARAPTQETALDLRTVIPETQFDAE</sequence>
<name>C3ZR81_BRAFL</name>
<accession>C3ZR81</accession>
<dbReference type="InParanoid" id="C3ZR81"/>
<organism>
    <name type="scientific">Branchiostoma floridae</name>
    <name type="common">Florida lancelet</name>
    <name type="synonym">Amphioxus</name>
    <dbReference type="NCBI Taxonomy" id="7739"/>
    <lineage>
        <taxon>Eukaryota</taxon>
        <taxon>Metazoa</taxon>
        <taxon>Chordata</taxon>
        <taxon>Cephalochordata</taxon>
        <taxon>Leptocardii</taxon>
        <taxon>Amphioxiformes</taxon>
        <taxon>Branchiostomatidae</taxon>
        <taxon>Branchiostoma</taxon>
    </lineage>
</organism>
<evidence type="ECO:0000256" key="1">
    <source>
        <dbReference type="SAM" id="MobiDB-lite"/>
    </source>
</evidence>
<dbReference type="AlphaFoldDB" id="C3ZR81"/>
<evidence type="ECO:0000313" key="2">
    <source>
        <dbReference type="EMBL" id="EEN44954.1"/>
    </source>
</evidence>